<feature type="compositionally biased region" description="Low complexity" evidence="1">
    <location>
        <begin position="764"/>
        <end position="795"/>
    </location>
</feature>
<dbReference type="OrthoDB" id="2414723at2759"/>
<keyword evidence="3" id="KW-1185">Reference proteome</keyword>
<dbReference type="Gene3D" id="3.30.710.10">
    <property type="entry name" value="Potassium Channel Kv1.1, Chain A"/>
    <property type="match status" value="2"/>
</dbReference>
<dbReference type="AlphaFoldDB" id="A0A0D2BRK7"/>
<evidence type="ECO:0008006" key="4">
    <source>
        <dbReference type="Google" id="ProtNLM"/>
    </source>
</evidence>
<feature type="region of interest" description="Disordered" evidence="1">
    <location>
        <begin position="37"/>
        <end position="98"/>
    </location>
</feature>
<protein>
    <recommendedName>
        <fullName evidence="4">Potassium channel tetramerisation-type BTB domain-containing protein</fullName>
    </recommendedName>
</protein>
<sequence>MTDPQSTFESTGRITYSDTTNADLIISPAIFISSASDTRRTGTSATANDPAVVPGTGLRATNHYSATSSSNACPAISHSNAEPADTTNPSPDTRPVALPEDLEYPTINVDDTESQSLAPSSNNAATATSYTLGFPRFGSQPWTAPSRPILEFAPRPIYEPTGVLLHEHTYSFAEFDAPSISDLKSALHASPIHPPQSSIITTETTVSSNATGSVTAFVQPSLPRSALKRKGSSNTTSPTIDKKVRLSSDLVAELDLDSAATNPRPVTFERMSGIQPKSPDEGSVSSDLPTGSRHIPTAGSSAGNRRTRPSSEATPRASLNASASSQASSRQRTTGSRTSTAHPPSILPPEKVFPIQIGSELFRLSGASISSDAPSYFTQFFEEQIRQNEESGGVRTLYIDRDPATFRDVARHLQGYYVKPVDGSHFVKLFADAQFYSRKSAAHPCPFVADTVTVPRLIDQLFESEIFIQIGERHFQIPKDIFSEPGNSPNFFSLGFAVFFSTPGEVFPGLDRRGLLRPPSITPPYVPGRSADIFAELLHLLRGYPLDIRNESHRAELLRDCRYFHLRGLEQKIIAHEITYNSERQKHEICLRLEDVKPSGVSYTSDDASGEKSNAGGWVYYARPFVDDTSYEAVIEIGSESTVLDLTDMRADFHGLAKARVSSLFQVVANKMNLPTKAPLGLMMLSGGRSSQSASPGHTPLSEDRVKVRFEPATDIRLDGELYEVNWDSAMGQVMQHGPSTAPSISESESESDIMSEALPSKPGPTAQQQQRRPQTRQTQQHPGPSSSQAQAGGSRSLPVPPIQTSRLLAEPSTKKRKRGQSSQGDLGEWTIRTGQWRLRVQPNQQDTIRGGYELVFIGVKIDAYSSERARNARRSFLN</sequence>
<evidence type="ECO:0000313" key="2">
    <source>
        <dbReference type="EMBL" id="KIW55116.1"/>
    </source>
</evidence>
<dbReference type="EMBL" id="KN847320">
    <property type="protein sequence ID" value="KIW55116.1"/>
    <property type="molecule type" value="Genomic_DNA"/>
</dbReference>
<dbReference type="STRING" id="348802.A0A0D2BRK7"/>
<feature type="region of interest" description="Disordered" evidence="1">
    <location>
        <begin position="262"/>
        <end position="350"/>
    </location>
</feature>
<feature type="region of interest" description="Disordered" evidence="1">
    <location>
        <begin position="734"/>
        <end position="829"/>
    </location>
</feature>
<evidence type="ECO:0000256" key="1">
    <source>
        <dbReference type="SAM" id="MobiDB-lite"/>
    </source>
</evidence>
<dbReference type="SUPFAM" id="SSF54695">
    <property type="entry name" value="POZ domain"/>
    <property type="match status" value="1"/>
</dbReference>
<feature type="compositionally biased region" description="Low complexity" evidence="1">
    <location>
        <begin position="316"/>
        <end position="341"/>
    </location>
</feature>
<evidence type="ECO:0000313" key="3">
    <source>
        <dbReference type="Proteomes" id="UP000054342"/>
    </source>
</evidence>
<name>A0A0D2BRK7_9EURO</name>
<feature type="compositionally biased region" description="Polar residues" evidence="1">
    <location>
        <begin position="62"/>
        <end position="91"/>
    </location>
</feature>
<dbReference type="InterPro" id="IPR011333">
    <property type="entry name" value="SKP1/BTB/POZ_sf"/>
</dbReference>
<gene>
    <name evidence="2" type="ORF">PV05_07424</name>
</gene>
<accession>A0A0D2BRK7</accession>
<reference evidence="2 3" key="1">
    <citation type="submission" date="2015-01" db="EMBL/GenBank/DDBJ databases">
        <title>The Genome Sequence of Exophiala xenobiotica CBS118157.</title>
        <authorList>
            <consortium name="The Broad Institute Genomics Platform"/>
            <person name="Cuomo C."/>
            <person name="de Hoog S."/>
            <person name="Gorbushina A."/>
            <person name="Stielow B."/>
            <person name="Teixiera M."/>
            <person name="Abouelleil A."/>
            <person name="Chapman S.B."/>
            <person name="Priest M."/>
            <person name="Young S.K."/>
            <person name="Wortman J."/>
            <person name="Nusbaum C."/>
            <person name="Birren B."/>
        </authorList>
    </citation>
    <scope>NUCLEOTIDE SEQUENCE [LARGE SCALE GENOMIC DNA]</scope>
    <source>
        <strain evidence="2 3">CBS 118157</strain>
    </source>
</reference>
<dbReference type="PANTHER" id="PTHR31758:SF2">
    <property type="entry name" value="BTB_POZ DOMAIN-CONTAINING PROTEIN YLR108C"/>
    <property type="match status" value="1"/>
</dbReference>
<proteinExistence type="predicted"/>
<dbReference type="CDD" id="cd18316">
    <property type="entry name" value="BTB_POZ_KCTD-like"/>
    <property type="match status" value="1"/>
</dbReference>
<dbReference type="GeneID" id="25329332"/>
<organism evidence="2 3">
    <name type="scientific">Exophiala xenobiotica</name>
    <dbReference type="NCBI Taxonomy" id="348802"/>
    <lineage>
        <taxon>Eukaryota</taxon>
        <taxon>Fungi</taxon>
        <taxon>Dikarya</taxon>
        <taxon>Ascomycota</taxon>
        <taxon>Pezizomycotina</taxon>
        <taxon>Eurotiomycetes</taxon>
        <taxon>Chaetothyriomycetidae</taxon>
        <taxon>Chaetothyriales</taxon>
        <taxon>Herpotrichiellaceae</taxon>
        <taxon>Exophiala</taxon>
    </lineage>
</organism>
<dbReference type="RefSeq" id="XP_013315701.1">
    <property type="nucleotide sequence ID" value="XM_013460247.1"/>
</dbReference>
<dbReference type="PANTHER" id="PTHR31758">
    <property type="entry name" value="BTB/POZ DOMAIN-CONTAINING PROTEIN YLR108C"/>
    <property type="match status" value="1"/>
</dbReference>
<dbReference type="Proteomes" id="UP000054342">
    <property type="component" value="Unassembled WGS sequence"/>
</dbReference>
<feature type="region of interest" description="Disordered" evidence="1">
    <location>
        <begin position="685"/>
        <end position="707"/>
    </location>
</feature>